<sequence length="297" mass="31630">MTRSATKLLVGVLFARIQDVQFESASTFRRTGCRGAQQEDRDVESLGVVFVHGGFHKSSCFDLAKAQLEAAGFSPIIGVDLPSVGNDPKVTLDDDARKIQTDLDSYLDEGKEFLALAHSYGGTPLTIASKGYSVAERAAQSKKGGIRAVVYVTANMPPKKGASALSVLPPGLDIVDVADGLVTANSKAKSAFYGPDMSDELADKCMAALLPQSQEALFGGASVGLDELTVPAYYIFCEKDQTIPPTTQEQIIATIPTLKRVLRNPGGHSAFITEVDKFVEQVTEIADEVERDGGVKA</sequence>
<dbReference type="InterPro" id="IPR000073">
    <property type="entry name" value="AB_hydrolase_1"/>
</dbReference>
<dbReference type="SUPFAM" id="SSF53474">
    <property type="entry name" value="alpha/beta-Hydrolases"/>
    <property type="match status" value="1"/>
</dbReference>
<evidence type="ECO:0000259" key="1">
    <source>
        <dbReference type="Pfam" id="PF12697"/>
    </source>
</evidence>
<dbReference type="PANTHER" id="PTHR37017:SF13">
    <property type="entry name" value="AB HYDROLASE-1 DOMAIN-CONTAINING PROTEIN"/>
    <property type="match status" value="1"/>
</dbReference>
<dbReference type="Gene3D" id="3.40.50.1820">
    <property type="entry name" value="alpha/beta hydrolase"/>
    <property type="match status" value="1"/>
</dbReference>
<accession>A0A9W4RI71</accession>
<proteinExistence type="predicted"/>
<feature type="domain" description="AB hydrolase-1" evidence="1">
    <location>
        <begin position="48"/>
        <end position="280"/>
    </location>
</feature>
<reference evidence="2" key="1">
    <citation type="submission" date="2022-08" db="EMBL/GenBank/DDBJ databases">
        <authorList>
            <person name="Giroux E."/>
            <person name="Giroux E."/>
        </authorList>
    </citation>
    <scope>NUCLEOTIDE SEQUENCE</scope>
    <source>
        <strain evidence="2">H1091258</strain>
    </source>
</reference>
<dbReference type="InterPro" id="IPR052897">
    <property type="entry name" value="Sec-Metab_Biosynth_Hydrolase"/>
</dbReference>
<organism evidence="2 3">
    <name type="scientific">Colletotrichum noveboracense</name>
    <dbReference type="NCBI Taxonomy" id="2664923"/>
    <lineage>
        <taxon>Eukaryota</taxon>
        <taxon>Fungi</taxon>
        <taxon>Dikarya</taxon>
        <taxon>Ascomycota</taxon>
        <taxon>Pezizomycotina</taxon>
        <taxon>Sordariomycetes</taxon>
        <taxon>Hypocreomycetidae</taxon>
        <taxon>Glomerellales</taxon>
        <taxon>Glomerellaceae</taxon>
        <taxon>Colletotrichum</taxon>
        <taxon>Colletotrichum gloeosporioides species complex</taxon>
    </lineage>
</organism>
<keyword evidence="3" id="KW-1185">Reference proteome</keyword>
<dbReference type="AlphaFoldDB" id="A0A9W4RI71"/>
<dbReference type="EMBL" id="CAMGZC010000029">
    <property type="protein sequence ID" value="CAI0641808.1"/>
    <property type="molecule type" value="Genomic_DNA"/>
</dbReference>
<dbReference type="Pfam" id="PF12697">
    <property type="entry name" value="Abhydrolase_6"/>
    <property type="match status" value="1"/>
</dbReference>
<name>A0A9W4RI71_9PEZI</name>
<gene>
    <name evidence="2" type="ORF">CGXH109_LOCUS7987</name>
</gene>
<protein>
    <recommendedName>
        <fullName evidence="1">AB hydrolase-1 domain-containing protein</fullName>
    </recommendedName>
</protein>
<evidence type="ECO:0000313" key="2">
    <source>
        <dbReference type="EMBL" id="CAI0641808.1"/>
    </source>
</evidence>
<dbReference type="Proteomes" id="UP001152533">
    <property type="component" value="Unassembled WGS sequence"/>
</dbReference>
<comment type="caution">
    <text evidence="2">The sequence shown here is derived from an EMBL/GenBank/DDBJ whole genome shotgun (WGS) entry which is preliminary data.</text>
</comment>
<dbReference type="InterPro" id="IPR029058">
    <property type="entry name" value="AB_hydrolase_fold"/>
</dbReference>
<evidence type="ECO:0000313" key="3">
    <source>
        <dbReference type="Proteomes" id="UP001152533"/>
    </source>
</evidence>
<dbReference type="PANTHER" id="PTHR37017">
    <property type="entry name" value="AB HYDROLASE-1 DOMAIN-CONTAINING PROTEIN-RELATED"/>
    <property type="match status" value="1"/>
</dbReference>